<proteinExistence type="predicted"/>
<keyword evidence="2" id="KW-1185">Reference proteome</keyword>
<sequence length="77" mass="8710">MSEVADWCLYTRTEGGKVSLIKGLTRGEAIQAARRATPWHMRPDAPDSYCLDDDKHRIEDVSIFRGTGETVNIWADE</sequence>
<evidence type="ECO:0000313" key="2">
    <source>
        <dbReference type="Proteomes" id="UP001056634"/>
    </source>
</evidence>
<gene>
    <name evidence="1" type="ORF">MARCHEWKA_03030</name>
</gene>
<dbReference type="EMBL" id="ON529851">
    <property type="protein sequence ID" value="UTC28815.1"/>
    <property type="molecule type" value="Genomic_DNA"/>
</dbReference>
<evidence type="ECO:0000313" key="1">
    <source>
        <dbReference type="EMBL" id="UTC28815.1"/>
    </source>
</evidence>
<protein>
    <submittedName>
        <fullName evidence="1">Uncharacterized protein</fullName>
    </submittedName>
</protein>
<reference evidence="1" key="1">
    <citation type="submission" date="2022-04" db="EMBL/GenBank/DDBJ databases">
        <authorList>
            <person name="Friedrich I."/>
            <person name="Schneider D."/>
            <person name="Poehlein A."/>
            <person name="Hertel R."/>
            <person name="Daniel R."/>
        </authorList>
    </citation>
    <scope>NUCLEOTIDE SEQUENCE</scope>
</reference>
<name>A0A9E7N4C1_9CAUD</name>
<organism evidence="1 2">
    <name type="scientific">Brevundimonas phage vB_BpoS-Marchewka</name>
    <dbReference type="NCBI Taxonomy" id="2948604"/>
    <lineage>
        <taxon>Viruses</taxon>
        <taxon>Duplodnaviria</taxon>
        <taxon>Heunggongvirae</taxon>
        <taxon>Uroviricota</taxon>
        <taxon>Caudoviricetes</taxon>
        <taxon>Jeanschmidtviridae</taxon>
        <taxon>Marchewkavirus</taxon>
        <taxon>Marchewkavirus marchewka</taxon>
    </lineage>
</organism>
<accession>A0A9E7N4C1</accession>
<dbReference type="Proteomes" id="UP001056634">
    <property type="component" value="Segment"/>
</dbReference>